<dbReference type="STRING" id="1392247.A0A3N4KG27"/>
<sequence>MSSIVSNVPNVGDAFTDLLTMYHEFNPPRVESVDGAPTSLQFARYVAKNQPVVFRGATANWEAVKKWKVGYLKQKMEGRDIKVAMTPFGNADSVVSVNGVDYFVQPHTLEEPFAEFVDYLRAPVEDSTTVKYAQSQDNNLHDEYLPLLSDIPADVGFATEFFEREPDATNIWIGNDRSVTTLHKDHYENLYCQVSGKKNFVILSPLEIACVEERELPTAKYVPDAKGDWKIVPDEPEDWLPGWATVDPDSPLERAGVFWKYSRPLRVTLEPGDMFYLPALWYHKVSQECGEEGVCCAVNYWYDMDFSGLFYSTVWFARTVTPILRDEIKELENNKSELKEGEAVNRTD</sequence>
<dbReference type="PANTHER" id="PTHR12461:SF99">
    <property type="entry name" value="BIFUNCTIONAL PEPTIDASE AND (3S)-LYSYL HYDROXYLASE JMJD7"/>
    <property type="match status" value="1"/>
</dbReference>
<dbReference type="Proteomes" id="UP000277580">
    <property type="component" value="Unassembled WGS sequence"/>
</dbReference>
<dbReference type="Pfam" id="PF13621">
    <property type="entry name" value="Cupin_8"/>
    <property type="match status" value="1"/>
</dbReference>
<dbReference type="InParanoid" id="A0A3N4KG27"/>
<dbReference type="AlphaFoldDB" id="A0A3N4KG27"/>
<dbReference type="SMART" id="SM00558">
    <property type="entry name" value="JmjC"/>
    <property type="match status" value="1"/>
</dbReference>
<reference evidence="2 3" key="1">
    <citation type="journal article" date="2018" name="Nat. Ecol. Evol.">
        <title>Pezizomycetes genomes reveal the molecular basis of ectomycorrhizal truffle lifestyle.</title>
        <authorList>
            <person name="Murat C."/>
            <person name="Payen T."/>
            <person name="Noel B."/>
            <person name="Kuo A."/>
            <person name="Morin E."/>
            <person name="Chen J."/>
            <person name="Kohler A."/>
            <person name="Krizsan K."/>
            <person name="Balestrini R."/>
            <person name="Da Silva C."/>
            <person name="Montanini B."/>
            <person name="Hainaut M."/>
            <person name="Levati E."/>
            <person name="Barry K.W."/>
            <person name="Belfiori B."/>
            <person name="Cichocki N."/>
            <person name="Clum A."/>
            <person name="Dockter R.B."/>
            <person name="Fauchery L."/>
            <person name="Guy J."/>
            <person name="Iotti M."/>
            <person name="Le Tacon F."/>
            <person name="Lindquist E.A."/>
            <person name="Lipzen A."/>
            <person name="Malagnac F."/>
            <person name="Mello A."/>
            <person name="Molinier V."/>
            <person name="Miyauchi S."/>
            <person name="Poulain J."/>
            <person name="Riccioni C."/>
            <person name="Rubini A."/>
            <person name="Sitrit Y."/>
            <person name="Splivallo R."/>
            <person name="Traeger S."/>
            <person name="Wang M."/>
            <person name="Zifcakova L."/>
            <person name="Wipf D."/>
            <person name="Zambonelli A."/>
            <person name="Paolocci F."/>
            <person name="Nowrousian M."/>
            <person name="Ottonello S."/>
            <person name="Baldrian P."/>
            <person name="Spatafora J.W."/>
            <person name="Henrissat B."/>
            <person name="Nagy L.G."/>
            <person name="Aury J.M."/>
            <person name="Wincker P."/>
            <person name="Grigoriev I.V."/>
            <person name="Bonfante P."/>
            <person name="Martin F.M."/>
        </authorList>
    </citation>
    <scope>NUCLEOTIDE SEQUENCE [LARGE SCALE GENOMIC DNA]</scope>
    <source>
        <strain evidence="2 3">CCBAS932</strain>
    </source>
</reference>
<organism evidence="2 3">
    <name type="scientific">Morchella conica CCBAS932</name>
    <dbReference type="NCBI Taxonomy" id="1392247"/>
    <lineage>
        <taxon>Eukaryota</taxon>
        <taxon>Fungi</taxon>
        <taxon>Dikarya</taxon>
        <taxon>Ascomycota</taxon>
        <taxon>Pezizomycotina</taxon>
        <taxon>Pezizomycetes</taxon>
        <taxon>Pezizales</taxon>
        <taxon>Morchellaceae</taxon>
        <taxon>Morchella</taxon>
    </lineage>
</organism>
<dbReference type="SUPFAM" id="SSF51197">
    <property type="entry name" value="Clavaminate synthase-like"/>
    <property type="match status" value="1"/>
</dbReference>
<gene>
    <name evidence="2" type="ORF">P167DRAFT_527240</name>
</gene>
<dbReference type="InterPro" id="IPR014710">
    <property type="entry name" value="RmlC-like_jellyroll"/>
</dbReference>
<keyword evidence="3" id="KW-1185">Reference proteome</keyword>
<evidence type="ECO:0000259" key="1">
    <source>
        <dbReference type="PROSITE" id="PS51184"/>
    </source>
</evidence>
<proteinExistence type="predicted"/>
<dbReference type="InterPro" id="IPR041667">
    <property type="entry name" value="Cupin_8"/>
</dbReference>
<dbReference type="PROSITE" id="PS51184">
    <property type="entry name" value="JMJC"/>
    <property type="match status" value="1"/>
</dbReference>
<protein>
    <submittedName>
        <fullName evidence="2">Clavaminate synthase-like protein</fullName>
    </submittedName>
</protein>
<name>A0A3N4KG27_9PEZI</name>
<dbReference type="EMBL" id="ML119152">
    <property type="protein sequence ID" value="RPB09450.1"/>
    <property type="molecule type" value="Genomic_DNA"/>
</dbReference>
<evidence type="ECO:0000313" key="3">
    <source>
        <dbReference type="Proteomes" id="UP000277580"/>
    </source>
</evidence>
<dbReference type="InterPro" id="IPR003347">
    <property type="entry name" value="JmjC_dom"/>
</dbReference>
<evidence type="ECO:0000313" key="2">
    <source>
        <dbReference type="EMBL" id="RPB09450.1"/>
    </source>
</evidence>
<dbReference type="Gene3D" id="2.60.120.10">
    <property type="entry name" value="Jelly Rolls"/>
    <property type="match status" value="1"/>
</dbReference>
<accession>A0A3N4KG27</accession>
<feature type="domain" description="JmjC" evidence="1">
    <location>
        <begin position="131"/>
        <end position="317"/>
    </location>
</feature>
<dbReference type="OrthoDB" id="415358at2759"/>
<dbReference type="PANTHER" id="PTHR12461">
    <property type="entry name" value="HYPOXIA-INDUCIBLE FACTOR 1 ALPHA INHIBITOR-RELATED"/>
    <property type="match status" value="1"/>
</dbReference>